<comment type="caution">
    <text evidence="4">The sequence shown here is derived from an EMBL/GenBank/DDBJ whole genome shotgun (WGS) entry which is preliminary data.</text>
</comment>
<evidence type="ECO:0000313" key="4">
    <source>
        <dbReference type="EMBL" id="ENO98125.1"/>
    </source>
</evidence>
<dbReference type="Proteomes" id="UP000013047">
    <property type="component" value="Unassembled WGS sequence"/>
</dbReference>
<protein>
    <submittedName>
        <fullName evidence="4">TetR family transcriptional regulator</fullName>
    </submittedName>
</protein>
<gene>
    <name evidence="4" type="ORF">C667_05442</name>
</gene>
<dbReference type="GO" id="GO:0003700">
    <property type="term" value="F:DNA-binding transcription factor activity"/>
    <property type="evidence" value="ECO:0007669"/>
    <property type="project" value="TreeGrafter"/>
</dbReference>
<dbReference type="PANTHER" id="PTHR30055">
    <property type="entry name" value="HTH-TYPE TRANSCRIPTIONAL REGULATOR RUTR"/>
    <property type="match status" value="1"/>
</dbReference>
<organism evidence="4 5">
    <name type="scientific">Thauera phenylacetica B4P</name>
    <dbReference type="NCBI Taxonomy" id="1234382"/>
    <lineage>
        <taxon>Bacteria</taxon>
        <taxon>Pseudomonadati</taxon>
        <taxon>Pseudomonadota</taxon>
        <taxon>Betaproteobacteria</taxon>
        <taxon>Rhodocyclales</taxon>
        <taxon>Zoogloeaceae</taxon>
        <taxon>Thauera</taxon>
    </lineage>
</organism>
<dbReference type="Gene3D" id="1.10.10.60">
    <property type="entry name" value="Homeodomain-like"/>
    <property type="match status" value="1"/>
</dbReference>
<keyword evidence="1 2" id="KW-0238">DNA-binding</keyword>
<keyword evidence="5" id="KW-1185">Reference proteome</keyword>
<dbReference type="Gene3D" id="1.10.357.10">
    <property type="entry name" value="Tetracycline Repressor, domain 2"/>
    <property type="match status" value="1"/>
</dbReference>
<dbReference type="EMBL" id="AMXF01000021">
    <property type="protein sequence ID" value="ENO98125.1"/>
    <property type="molecule type" value="Genomic_DNA"/>
</dbReference>
<evidence type="ECO:0000259" key="3">
    <source>
        <dbReference type="PROSITE" id="PS50977"/>
    </source>
</evidence>
<name>N6Z2K7_9RHOO</name>
<reference evidence="4 5" key="1">
    <citation type="submission" date="2012-09" db="EMBL/GenBank/DDBJ databases">
        <title>Draft Genome Sequences of 6 Strains from Genus Thauera.</title>
        <authorList>
            <person name="Liu B."/>
            <person name="Shapleigh J.P."/>
            <person name="Frostegard A.H."/>
        </authorList>
    </citation>
    <scope>NUCLEOTIDE SEQUENCE [LARGE SCALE GENOMIC DNA]</scope>
    <source>
        <strain evidence="4 5">B4P</strain>
    </source>
</reference>
<evidence type="ECO:0000313" key="5">
    <source>
        <dbReference type="Proteomes" id="UP000013047"/>
    </source>
</evidence>
<evidence type="ECO:0000256" key="2">
    <source>
        <dbReference type="PROSITE-ProRule" id="PRU00335"/>
    </source>
</evidence>
<proteinExistence type="predicted"/>
<dbReference type="RefSeq" id="WP_004358106.1">
    <property type="nucleotide sequence ID" value="NZ_AMXF01000021.1"/>
</dbReference>
<accession>N6Z2K7</accession>
<dbReference type="InterPro" id="IPR001647">
    <property type="entry name" value="HTH_TetR"/>
</dbReference>
<dbReference type="AlphaFoldDB" id="N6Z2K7"/>
<evidence type="ECO:0000256" key="1">
    <source>
        <dbReference type="ARBA" id="ARBA00023125"/>
    </source>
</evidence>
<dbReference type="Pfam" id="PF00440">
    <property type="entry name" value="TetR_N"/>
    <property type="match status" value="1"/>
</dbReference>
<feature type="DNA-binding region" description="H-T-H motif" evidence="2">
    <location>
        <begin position="41"/>
        <end position="60"/>
    </location>
</feature>
<dbReference type="InterPro" id="IPR036271">
    <property type="entry name" value="Tet_transcr_reg_TetR-rel_C_sf"/>
</dbReference>
<dbReference type="InterPro" id="IPR050109">
    <property type="entry name" value="HTH-type_TetR-like_transc_reg"/>
</dbReference>
<dbReference type="PRINTS" id="PR00455">
    <property type="entry name" value="HTHTETR"/>
</dbReference>
<dbReference type="PROSITE" id="PS50977">
    <property type="entry name" value="HTH_TETR_2"/>
    <property type="match status" value="1"/>
</dbReference>
<dbReference type="InterPro" id="IPR009057">
    <property type="entry name" value="Homeodomain-like_sf"/>
</dbReference>
<dbReference type="SUPFAM" id="SSF46689">
    <property type="entry name" value="Homeodomain-like"/>
    <property type="match status" value="1"/>
</dbReference>
<dbReference type="OrthoDB" id="5523834at2"/>
<dbReference type="PANTHER" id="PTHR30055:SF146">
    <property type="entry name" value="HTH-TYPE TRANSCRIPTIONAL DUAL REGULATOR CECR"/>
    <property type="match status" value="1"/>
</dbReference>
<sequence>MSAAGEVKSVVSDPRLVEERRRQIILAAVELFSKEGYHTTTIQQIARRAGTSTGLIYQYFGDKEDVLFLTLKLVIDSYENEIPFRLDGVVHPVERLCTALSAYCGVVDRLRDATVLAYRSTMSLRAERRALIKEGETRTNRLIEACVRDCTTGGFMRPVAEHLLAYQYVMFAHSWALKHWSYRERYALDEYVEEGIQLLVDPFLTAKGRLALASKRARDEVPGADLPVD</sequence>
<feature type="domain" description="HTH tetR-type" evidence="3">
    <location>
        <begin position="18"/>
        <end position="78"/>
    </location>
</feature>
<dbReference type="GO" id="GO:0000976">
    <property type="term" value="F:transcription cis-regulatory region binding"/>
    <property type="evidence" value="ECO:0007669"/>
    <property type="project" value="TreeGrafter"/>
</dbReference>
<dbReference type="SUPFAM" id="SSF48498">
    <property type="entry name" value="Tetracyclin repressor-like, C-terminal domain"/>
    <property type="match status" value="1"/>
</dbReference>